<evidence type="ECO:0000313" key="2">
    <source>
        <dbReference type="Proteomes" id="UP000008493"/>
    </source>
</evidence>
<dbReference type="EMBL" id="JH971387">
    <property type="protein sequence ID" value="EKM82043.1"/>
    <property type="molecule type" value="Genomic_DNA"/>
</dbReference>
<dbReference type="InParanoid" id="K5XF67"/>
<dbReference type="GeneID" id="18823546"/>
<organism evidence="1 2">
    <name type="scientific">Agaricus bisporus var. burnettii (strain JB137-S8 / ATCC MYA-4627 / FGSC 10392)</name>
    <name type="common">White button mushroom</name>
    <dbReference type="NCBI Taxonomy" id="597362"/>
    <lineage>
        <taxon>Eukaryota</taxon>
        <taxon>Fungi</taxon>
        <taxon>Dikarya</taxon>
        <taxon>Basidiomycota</taxon>
        <taxon>Agaricomycotina</taxon>
        <taxon>Agaricomycetes</taxon>
        <taxon>Agaricomycetidae</taxon>
        <taxon>Agaricales</taxon>
        <taxon>Agaricineae</taxon>
        <taxon>Agaricaceae</taxon>
        <taxon>Agaricus</taxon>
    </lineage>
</organism>
<accession>K5XF67</accession>
<dbReference type="HOGENOM" id="CLU_2830622_0_0_1"/>
<reference evidence="2" key="1">
    <citation type="journal article" date="2012" name="Proc. Natl. Acad. Sci. U.S.A.">
        <title>Genome sequence of the button mushroom Agaricus bisporus reveals mechanisms governing adaptation to a humic-rich ecological niche.</title>
        <authorList>
            <person name="Morin E."/>
            <person name="Kohler A."/>
            <person name="Baker A.R."/>
            <person name="Foulongne-Oriol M."/>
            <person name="Lombard V."/>
            <person name="Nagy L.G."/>
            <person name="Ohm R.A."/>
            <person name="Patyshakuliyeva A."/>
            <person name="Brun A."/>
            <person name="Aerts A.L."/>
            <person name="Bailey A.M."/>
            <person name="Billette C."/>
            <person name="Coutinho P.M."/>
            <person name="Deakin G."/>
            <person name="Doddapaneni H."/>
            <person name="Floudas D."/>
            <person name="Grimwood J."/>
            <person name="Hilden K."/>
            <person name="Kuees U."/>
            <person name="LaButti K.M."/>
            <person name="Lapidus A."/>
            <person name="Lindquist E.A."/>
            <person name="Lucas S.M."/>
            <person name="Murat C."/>
            <person name="Riley R.W."/>
            <person name="Salamov A.A."/>
            <person name="Schmutz J."/>
            <person name="Subramanian V."/>
            <person name="Woesten H.A.B."/>
            <person name="Xu J."/>
            <person name="Eastwood D.C."/>
            <person name="Foster G.D."/>
            <person name="Sonnenberg A.S."/>
            <person name="Cullen D."/>
            <person name="de Vries R.P."/>
            <person name="Lundell T."/>
            <person name="Hibbett D.S."/>
            <person name="Henrissat B."/>
            <person name="Burton K.S."/>
            <person name="Kerrigan R.W."/>
            <person name="Challen M.P."/>
            <person name="Grigoriev I.V."/>
            <person name="Martin F."/>
        </authorList>
    </citation>
    <scope>NUCLEOTIDE SEQUENCE [LARGE SCALE GENOMIC DNA]</scope>
    <source>
        <strain evidence="2">JB137-S8 / ATCC MYA-4627 / FGSC 10392</strain>
    </source>
</reference>
<protein>
    <submittedName>
        <fullName evidence="1">Uncharacterized protein</fullName>
    </submittedName>
</protein>
<name>K5XF67_AGABU</name>
<gene>
    <name evidence="1" type="ORF">AGABI1DRAFT_112203</name>
</gene>
<evidence type="ECO:0000313" key="1">
    <source>
        <dbReference type="EMBL" id="EKM82043.1"/>
    </source>
</evidence>
<proteinExistence type="predicted"/>
<dbReference type="Proteomes" id="UP000008493">
    <property type="component" value="Unassembled WGS sequence"/>
</dbReference>
<dbReference type="RefSeq" id="XP_007327787.1">
    <property type="nucleotide sequence ID" value="XM_007327725.1"/>
</dbReference>
<sequence>MMAVDLRSHTEDRLLHFDESSRVKSKAICAPTTEETDEGGKLVTWTHWLIAVTKHQNGALRRARDW</sequence>
<dbReference type="OMA" id="THWLIAV"/>
<keyword evidence="2" id="KW-1185">Reference proteome</keyword>
<dbReference type="AlphaFoldDB" id="K5XF67"/>
<dbReference type="KEGG" id="abp:AGABI1DRAFT112203"/>